<protein>
    <submittedName>
        <fullName evidence="7">Uncharacterized protein</fullName>
    </submittedName>
</protein>
<evidence type="ECO:0000313" key="7">
    <source>
        <dbReference type="EMBL" id="KGR90659.1"/>
    </source>
</evidence>
<comment type="similarity">
    <text evidence="1">Belongs to the sigma-70 factor family. ECF subfamily.</text>
</comment>
<evidence type="ECO:0000256" key="4">
    <source>
        <dbReference type="ARBA" id="ARBA00023163"/>
    </source>
</evidence>
<keyword evidence="2" id="KW-0805">Transcription regulation</keyword>
<keyword evidence="3" id="KW-0731">Sigma factor</keyword>
<dbReference type="Pfam" id="PF04542">
    <property type="entry name" value="Sigma70_r2"/>
    <property type="match status" value="1"/>
</dbReference>
<dbReference type="InterPro" id="IPR007627">
    <property type="entry name" value="RNA_pol_sigma70_r2"/>
</dbReference>
<sequence>MLNEQIIQKIISGDKQAFRVIVDTYKQPLVSYLTYQTKDEELAKDIAQETFIKCYENLVKFKGEHFKAWLFRIAINQLMDFKRKHKEDATPLEETPSLHTPELLMIEREQTKLLHQWLETLEDKTRQIFVLKYASNCSYEEIAETLHIPLTEVRNRLYRTKKRLRESKLKGDMKSALLID</sequence>
<dbReference type="EMBL" id="JPVQ01000015">
    <property type="protein sequence ID" value="KGR90659.1"/>
    <property type="molecule type" value="Genomic_DNA"/>
</dbReference>
<gene>
    <name evidence="7" type="ORF">CD30_09880</name>
</gene>
<proteinExistence type="inferred from homology"/>
<evidence type="ECO:0000313" key="8">
    <source>
        <dbReference type="Proteomes" id="UP000030595"/>
    </source>
</evidence>
<dbReference type="CDD" id="cd06171">
    <property type="entry name" value="Sigma70_r4"/>
    <property type="match status" value="1"/>
</dbReference>
<dbReference type="PANTHER" id="PTHR43133:SF60">
    <property type="entry name" value="RNA POLYMERASE SIGMA FACTOR SIGV"/>
    <property type="match status" value="1"/>
</dbReference>
<dbReference type="Proteomes" id="UP000030595">
    <property type="component" value="Unassembled WGS sequence"/>
</dbReference>
<dbReference type="InterPro" id="IPR013324">
    <property type="entry name" value="RNA_pol_sigma_r3/r4-like"/>
</dbReference>
<dbReference type="Pfam" id="PF08281">
    <property type="entry name" value="Sigma70_r4_2"/>
    <property type="match status" value="1"/>
</dbReference>
<feature type="domain" description="RNA polymerase sigma-70 region 2" evidence="5">
    <location>
        <begin position="22"/>
        <end position="86"/>
    </location>
</feature>
<evidence type="ECO:0000256" key="1">
    <source>
        <dbReference type="ARBA" id="ARBA00010641"/>
    </source>
</evidence>
<name>A0A0A3J0V4_9BACL</name>
<evidence type="ECO:0000259" key="6">
    <source>
        <dbReference type="Pfam" id="PF08281"/>
    </source>
</evidence>
<dbReference type="InterPro" id="IPR039425">
    <property type="entry name" value="RNA_pol_sigma-70-like"/>
</dbReference>
<dbReference type="SUPFAM" id="SSF88659">
    <property type="entry name" value="Sigma3 and sigma4 domains of RNA polymerase sigma factors"/>
    <property type="match status" value="1"/>
</dbReference>
<dbReference type="NCBIfam" id="TIGR02937">
    <property type="entry name" value="sigma70-ECF"/>
    <property type="match status" value="1"/>
</dbReference>
<dbReference type="GO" id="GO:0016987">
    <property type="term" value="F:sigma factor activity"/>
    <property type="evidence" value="ECO:0007669"/>
    <property type="project" value="UniProtKB-KW"/>
</dbReference>
<evidence type="ECO:0000259" key="5">
    <source>
        <dbReference type="Pfam" id="PF04542"/>
    </source>
</evidence>
<evidence type="ECO:0000256" key="3">
    <source>
        <dbReference type="ARBA" id="ARBA00023082"/>
    </source>
</evidence>
<dbReference type="InterPro" id="IPR013325">
    <property type="entry name" value="RNA_pol_sigma_r2"/>
</dbReference>
<keyword evidence="8" id="KW-1185">Reference proteome</keyword>
<feature type="domain" description="RNA polymerase sigma factor 70 region 4 type 2" evidence="6">
    <location>
        <begin position="113"/>
        <end position="164"/>
    </location>
</feature>
<dbReference type="InterPro" id="IPR014284">
    <property type="entry name" value="RNA_pol_sigma-70_dom"/>
</dbReference>
<dbReference type="GO" id="GO:0003677">
    <property type="term" value="F:DNA binding"/>
    <property type="evidence" value="ECO:0007669"/>
    <property type="project" value="InterPro"/>
</dbReference>
<dbReference type="InterPro" id="IPR013249">
    <property type="entry name" value="RNA_pol_sigma70_r4_t2"/>
</dbReference>
<dbReference type="PANTHER" id="PTHR43133">
    <property type="entry name" value="RNA POLYMERASE ECF-TYPE SIGMA FACTO"/>
    <property type="match status" value="1"/>
</dbReference>
<reference evidence="7 8" key="1">
    <citation type="submission" date="2014-02" db="EMBL/GenBank/DDBJ databases">
        <title>Draft genome sequence of Lysinibacillus massiliensis CCUG 49529.</title>
        <authorList>
            <person name="Zhang F."/>
            <person name="Wang G."/>
            <person name="Zhang L."/>
        </authorList>
    </citation>
    <scope>NUCLEOTIDE SEQUENCE [LARGE SCALE GENOMIC DNA]</scope>
    <source>
        <strain evidence="7 8">CCUG 49529</strain>
    </source>
</reference>
<dbReference type="eggNOG" id="COG1595">
    <property type="taxonomic scope" value="Bacteria"/>
</dbReference>
<dbReference type="SUPFAM" id="SSF88946">
    <property type="entry name" value="Sigma2 domain of RNA polymerase sigma factors"/>
    <property type="match status" value="1"/>
</dbReference>
<comment type="caution">
    <text evidence="7">The sequence shown here is derived from an EMBL/GenBank/DDBJ whole genome shotgun (WGS) entry which is preliminary data.</text>
</comment>
<keyword evidence="4" id="KW-0804">Transcription</keyword>
<dbReference type="AlphaFoldDB" id="A0A0A3J0V4"/>
<organism evidence="7 8">
    <name type="scientific">Ureibacillus massiliensis 4400831 = CIP 108448 = CCUG 49529</name>
    <dbReference type="NCBI Taxonomy" id="1211035"/>
    <lineage>
        <taxon>Bacteria</taxon>
        <taxon>Bacillati</taxon>
        <taxon>Bacillota</taxon>
        <taxon>Bacilli</taxon>
        <taxon>Bacillales</taxon>
        <taxon>Caryophanaceae</taxon>
        <taxon>Ureibacillus</taxon>
    </lineage>
</organism>
<accession>A0A0A3J0V4</accession>
<evidence type="ECO:0000256" key="2">
    <source>
        <dbReference type="ARBA" id="ARBA00023015"/>
    </source>
</evidence>
<dbReference type="Gene3D" id="1.10.1740.10">
    <property type="match status" value="1"/>
</dbReference>
<dbReference type="InterPro" id="IPR036388">
    <property type="entry name" value="WH-like_DNA-bd_sf"/>
</dbReference>
<dbReference type="Gene3D" id="1.10.10.10">
    <property type="entry name" value="Winged helix-like DNA-binding domain superfamily/Winged helix DNA-binding domain"/>
    <property type="match status" value="1"/>
</dbReference>
<dbReference type="GO" id="GO:0006352">
    <property type="term" value="P:DNA-templated transcription initiation"/>
    <property type="evidence" value="ECO:0007669"/>
    <property type="project" value="InterPro"/>
</dbReference>